<comment type="caution">
    <text evidence="2">The sequence shown here is derived from an EMBL/GenBank/DDBJ whole genome shotgun (WGS) entry which is preliminary data.</text>
</comment>
<name>A0A8K0D944_IGNLU</name>
<dbReference type="EMBL" id="VTPC01002685">
    <property type="protein sequence ID" value="KAF2899681.1"/>
    <property type="molecule type" value="Genomic_DNA"/>
</dbReference>
<accession>A0A8K0D944</accession>
<keyword evidence="3" id="KW-1185">Reference proteome</keyword>
<evidence type="ECO:0000256" key="1">
    <source>
        <dbReference type="SAM" id="MobiDB-lite"/>
    </source>
</evidence>
<feature type="region of interest" description="Disordered" evidence="1">
    <location>
        <begin position="73"/>
        <end position="94"/>
    </location>
</feature>
<proteinExistence type="predicted"/>
<reference evidence="2" key="1">
    <citation type="submission" date="2019-08" db="EMBL/GenBank/DDBJ databases">
        <title>The genome of the North American firefly Photinus pyralis.</title>
        <authorList>
            <consortium name="Photinus pyralis genome working group"/>
            <person name="Fallon T.R."/>
            <person name="Sander Lower S.E."/>
            <person name="Weng J.-K."/>
        </authorList>
    </citation>
    <scope>NUCLEOTIDE SEQUENCE</scope>
    <source>
        <strain evidence="2">TRF0915ILg1</strain>
        <tissue evidence="2">Whole body</tissue>
    </source>
</reference>
<sequence length="146" mass="16239">MSGYIGQQDYWGQNAQAQQGQDNYNFEVPVQDFGQELNFQSFDSASASGEKVQYQDQNIYGANPYLNPSTSGYGGSFYTPGSSGQNFDTADGFEDEPPLLEELGINPDFILQKVESSRLFPLNWEVVDLEPSVDDGNYGDDDFARE</sequence>
<protein>
    <submittedName>
        <fullName evidence="2">Uncharacterized protein</fullName>
    </submittedName>
</protein>
<feature type="compositionally biased region" description="Polar residues" evidence="1">
    <location>
        <begin position="79"/>
        <end position="88"/>
    </location>
</feature>
<dbReference type="Proteomes" id="UP000801492">
    <property type="component" value="Unassembled WGS sequence"/>
</dbReference>
<dbReference type="AlphaFoldDB" id="A0A8K0D944"/>
<organism evidence="2 3">
    <name type="scientific">Ignelater luminosus</name>
    <name type="common">Cucubano</name>
    <name type="synonym">Pyrophorus luminosus</name>
    <dbReference type="NCBI Taxonomy" id="2038154"/>
    <lineage>
        <taxon>Eukaryota</taxon>
        <taxon>Metazoa</taxon>
        <taxon>Ecdysozoa</taxon>
        <taxon>Arthropoda</taxon>
        <taxon>Hexapoda</taxon>
        <taxon>Insecta</taxon>
        <taxon>Pterygota</taxon>
        <taxon>Neoptera</taxon>
        <taxon>Endopterygota</taxon>
        <taxon>Coleoptera</taxon>
        <taxon>Polyphaga</taxon>
        <taxon>Elateriformia</taxon>
        <taxon>Elateroidea</taxon>
        <taxon>Elateridae</taxon>
        <taxon>Agrypninae</taxon>
        <taxon>Pyrophorini</taxon>
        <taxon>Ignelater</taxon>
    </lineage>
</organism>
<gene>
    <name evidence="2" type="ORF">ILUMI_06488</name>
</gene>
<evidence type="ECO:0000313" key="3">
    <source>
        <dbReference type="Proteomes" id="UP000801492"/>
    </source>
</evidence>
<dbReference type="OrthoDB" id="440385at2759"/>
<evidence type="ECO:0000313" key="2">
    <source>
        <dbReference type="EMBL" id="KAF2899681.1"/>
    </source>
</evidence>